<accession>A0A1M7D054</accession>
<evidence type="ECO:0000313" key="3">
    <source>
        <dbReference type="Proteomes" id="UP000184386"/>
    </source>
</evidence>
<keyword evidence="2" id="KW-0378">Hydrolase</keyword>
<name>A0A1M7D054_9FIRM</name>
<comment type="cofactor">
    <cofactor evidence="1">
        <name>Mg(2+)</name>
        <dbReference type="ChEBI" id="CHEBI:18420"/>
    </cofactor>
    <text evidence="1">Binds 2 magnesium ions per subunit.</text>
</comment>
<dbReference type="InterPro" id="IPR036705">
    <property type="entry name" value="Ribosyl_crysJ1_sf"/>
</dbReference>
<dbReference type="Pfam" id="PF03747">
    <property type="entry name" value="ADP_ribosyl_GH"/>
    <property type="match status" value="1"/>
</dbReference>
<gene>
    <name evidence="2" type="ORF">SAMN02745136_05568</name>
</gene>
<feature type="binding site" evidence="1">
    <location>
        <position position="288"/>
    </location>
    <ligand>
        <name>Mg(2+)</name>
        <dbReference type="ChEBI" id="CHEBI:18420"/>
        <label>1</label>
    </ligand>
</feature>
<dbReference type="Proteomes" id="UP000184386">
    <property type="component" value="Unassembled WGS sequence"/>
</dbReference>
<keyword evidence="3" id="KW-1185">Reference proteome</keyword>
<dbReference type="Gene3D" id="1.10.4080.10">
    <property type="entry name" value="ADP-ribosylation/Crystallin J1"/>
    <property type="match status" value="1"/>
</dbReference>
<dbReference type="STRING" id="1121322.SAMN02745136_05568"/>
<dbReference type="AlphaFoldDB" id="A0A1M7D054"/>
<dbReference type="SUPFAM" id="SSF101478">
    <property type="entry name" value="ADP-ribosylglycohydrolase"/>
    <property type="match status" value="1"/>
</dbReference>
<dbReference type="InterPro" id="IPR005502">
    <property type="entry name" value="Ribosyl_crysJ1"/>
</dbReference>
<dbReference type="Gene3D" id="2.60.120.560">
    <property type="entry name" value="Exo-inulinase, domain 1"/>
    <property type="match status" value="1"/>
</dbReference>
<proteinExistence type="predicted"/>
<feature type="binding site" evidence="1">
    <location>
        <position position="286"/>
    </location>
    <ligand>
        <name>Mg(2+)</name>
        <dbReference type="ChEBI" id="CHEBI:18420"/>
        <label>1</label>
    </ligand>
</feature>
<dbReference type="Gene3D" id="2.60.120.260">
    <property type="entry name" value="Galactose-binding domain-like"/>
    <property type="match status" value="1"/>
</dbReference>
<sequence>MGKTMILDDRYFIKLYGGWIGKVIGVIHGANIEGWPYERIKESFGKIEYYPVTFKNFCSDDDINGPMFYLRALEDYCKGSEITEQELADNMLNYVGDGHGFFWWGGYGVSTEHTAYENLLSGIRAPESGSIAQNGSATAEQIGGQIFSDCWGLVYPGRPAEAAAVAAKMASVTHDRNGIFGAKFIAACISQAFLTEDMDTIIEAGLSVIPKDSEYARMAEQVIPVCKGNDDDWEKSFLYVKEYFGYQHYEGSCHIIPNSAVILLALIHGQGDFSKTINIANMCGWDTDCNVGNLGAILGVRNGIDAIDEKWLPQIHDFICASSSVGFLNIQTVSQVAAYCAKITGRIYNLEPDEIWKRVFEKEEGAYFHFEFPTAIHGMRVRSSEGKKILLSNTTEEAYQGKHSLKVVSPWTDNGDSFYLYYKPYYRPDDFDDSRYNPEFSPTVYPGDRIRAYLKGKENGWQANQIKVVPYFKDRIKDQLVYLKEYTQLLSAQWEKIEFQLPKGHTEIIEEVGFYLICLEGGIRETQFTEVLYLDELEILHQADYEMELSRLPLEKWNPLHVQPAHLSFLRGMLRADINGLSVSGSGKPAECYTGNLNWKNYEFTAALIPVKGERHNVLFRVQGGIRSFAVGLAENQTIRLYKKEKDYQILKEVPYQWQFGVPYQFKIVVKNNQIKLWVNEKVLFNEEMDSVYENGCIGFGNDMGSRTNYIYYRIKELD</sequence>
<protein>
    <submittedName>
        <fullName evidence="2">ADP-ribosylglycohydrolase</fullName>
    </submittedName>
</protein>
<dbReference type="EMBL" id="FRAC01000048">
    <property type="protein sequence ID" value="SHL72795.1"/>
    <property type="molecule type" value="Genomic_DNA"/>
</dbReference>
<dbReference type="GO" id="GO:0046872">
    <property type="term" value="F:metal ion binding"/>
    <property type="evidence" value="ECO:0007669"/>
    <property type="project" value="UniProtKB-KW"/>
</dbReference>
<keyword evidence="1" id="KW-0479">Metal-binding</keyword>
<dbReference type="GO" id="GO:0016787">
    <property type="term" value="F:hydrolase activity"/>
    <property type="evidence" value="ECO:0007669"/>
    <property type="project" value="UniProtKB-KW"/>
</dbReference>
<organism evidence="2 3">
    <name type="scientific">Anaerocolumna jejuensis DSM 15929</name>
    <dbReference type="NCBI Taxonomy" id="1121322"/>
    <lineage>
        <taxon>Bacteria</taxon>
        <taxon>Bacillati</taxon>
        <taxon>Bacillota</taxon>
        <taxon>Clostridia</taxon>
        <taxon>Lachnospirales</taxon>
        <taxon>Lachnospiraceae</taxon>
        <taxon>Anaerocolumna</taxon>
    </lineage>
</organism>
<reference evidence="2 3" key="1">
    <citation type="submission" date="2016-11" db="EMBL/GenBank/DDBJ databases">
        <authorList>
            <person name="Jaros S."/>
            <person name="Januszkiewicz K."/>
            <person name="Wedrychowicz H."/>
        </authorList>
    </citation>
    <scope>NUCLEOTIDE SEQUENCE [LARGE SCALE GENOMIC DNA]</scope>
    <source>
        <strain evidence="2 3">DSM 15929</strain>
    </source>
</reference>
<evidence type="ECO:0000256" key="1">
    <source>
        <dbReference type="PIRSR" id="PIRSR605502-1"/>
    </source>
</evidence>
<keyword evidence="1" id="KW-0460">Magnesium</keyword>
<evidence type="ECO:0000313" key="2">
    <source>
        <dbReference type="EMBL" id="SHL72795.1"/>
    </source>
</evidence>